<keyword evidence="9" id="KW-0413">Isomerase</keyword>
<dbReference type="InterPro" id="IPR003593">
    <property type="entry name" value="AAA+_ATPase"/>
</dbReference>
<dbReference type="SMART" id="SM00382">
    <property type="entry name" value="AAA"/>
    <property type="match status" value="1"/>
</dbReference>
<dbReference type="InterPro" id="IPR036185">
    <property type="entry name" value="DNA_heli_DnaB-like_N_sf"/>
</dbReference>
<dbReference type="InterPro" id="IPR016136">
    <property type="entry name" value="DNA_helicase_N/primase_C"/>
</dbReference>
<dbReference type="PROSITE" id="PS51199">
    <property type="entry name" value="SF4_HELICASE"/>
    <property type="match status" value="1"/>
</dbReference>
<keyword evidence="8 12" id="KW-0238">DNA-binding</keyword>
<keyword evidence="6 12" id="KW-0347">Helicase</keyword>
<dbReference type="SUPFAM" id="SSF48024">
    <property type="entry name" value="N-terminal domain of DnaB helicase"/>
    <property type="match status" value="1"/>
</dbReference>
<dbReference type="SUPFAM" id="SSF52540">
    <property type="entry name" value="P-loop containing nucleoside triphosphate hydrolases"/>
    <property type="match status" value="1"/>
</dbReference>
<dbReference type="GO" id="GO:1990077">
    <property type="term" value="C:primosome complex"/>
    <property type="evidence" value="ECO:0007669"/>
    <property type="project" value="UniProtKB-UniRule"/>
</dbReference>
<evidence type="ECO:0000256" key="11">
    <source>
        <dbReference type="NCBIfam" id="TIGR00665"/>
    </source>
</evidence>
<dbReference type="Gene3D" id="1.10.860.10">
    <property type="entry name" value="DNAb Helicase, Chain A"/>
    <property type="match status" value="1"/>
</dbReference>
<evidence type="ECO:0000256" key="7">
    <source>
        <dbReference type="ARBA" id="ARBA00022840"/>
    </source>
</evidence>
<dbReference type="GO" id="GO:0005829">
    <property type="term" value="C:cytosol"/>
    <property type="evidence" value="ECO:0007669"/>
    <property type="project" value="TreeGrafter"/>
</dbReference>
<dbReference type="GO" id="GO:0006269">
    <property type="term" value="P:DNA replication, synthesis of primer"/>
    <property type="evidence" value="ECO:0007669"/>
    <property type="project" value="UniProtKB-UniRule"/>
</dbReference>
<dbReference type="FunFam" id="3.40.50.300:FF:000076">
    <property type="entry name" value="Replicative DNA helicase"/>
    <property type="match status" value="1"/>
</dbReference>
<keyword evidence="4 12" id="KW-0547">Nucleotide-binding</keyword>
<comment type="function">
    <text evidence="12">The main replicative DNA helicase, it participates in initiation and elongation during chromosome replication. Travels ahead of the DNA replisome, separating dsDNA into templates for DNA synthesis. A processive ATP-dependent 5'-3' DNA helicase it has DNA-dependent ATPase activity.</text>
</comment>
<dbReference type="InterPro" id="IPR007693">
    <property type="entry name" value="DNA_helicase_DnaB-like_N"/>
</dbReference>
<keyword evidence="3 12" id="KW-0235">DNA replication</keyword>
<sequence length="453" mass="50554">MPKPATDLIGKVPPQNIDAEVAVLGAMLLAPEAVHRAEEILTEDVFYRESNRRVFNAIVALSERSEAADIITVTEELRRQGCLEEVGGASYVATLVDAVSTAANIEYHSKLVVDKAVLRRLITAATQIVEKAYTAGEPPAEIVDWAEQLMFGITSMGQRREFVPIKELLTHTFEIIQELYEQKRVVTGVPTGYQDLDRMTAGFQPSDLIIIAGRPSMGKTSLALNMAENAAIKHKLPVAIFSLEMSRDQLVQRLLCSQAHVEAHRLRTGFLKESEWPLLTDAAGRLAEAPIYIDDTPGISLMEMRAKARRLKAKFDLKMLIVDYLQLARGYQNPESRQQEISQISRGLKSLAKELEVPVVALSQLSRAVEARENRRPVLSDLRESGAIEQDADVVMFIYREEVYKPDKEEVKGIAEIIIGKHRNGPTGTIPLAFLNQFTRFESLARIDDEYSS</sequence>
<dbReference type="AlphaFoldDB" id="A0A948S023"/>
<proteinExistence type="inferred from homology"/>
<name>A0A948S023_UNCEI</name>
<keyword evidence="2 12" id="KW-0639">Primosome</keyword>
<dbReference type="Gene3D" id="3.40.50.300">
    <property type="entry name" value="P-loop containing nucleotide triphosphate hydrolases"/>
    <property type="match status" value="1"/>
</dbReference>
<dbReference type="NCBIfam" id="TIGR00665">
    <property type="entry name" value="DnaB"/>
    <property type="match status" value="1"/>
</dbReference>
<dbReference type="Pfam" id="PF03796">
    <property type="entry name" value="DnaB_C"/>
    <property type="match status" value="1"/>
</dbReference>
<dbReference type="Proteomes" id="UP000777784">
    <property type="component" value="Unassembled WGS sequence"/>
</dbReference>
<evidence type="ECO:0000256" key="3">
    <source>
        <dbReference type="ARBA" id="ARBA00022705"/>
    </source>
</evidence>
<evidence type="ECO:0000256" key="12">
    <source>
        <dbReference type="RuleBase" id="RU362085"/>
    </source>
</evidence>
<evidence type="ECO:0000256" key="8">
    <source>
        <dbReference type="ARBA" id="ARBA00023125"/>
    </source>
</evidence>
<reference evidence="14" key="1">
    <citation type="submission" date="2021-05" db="EMBL/GenBank/DDBJ databases">
        <title>Energy efficiency and biological interactions define the core microbiome of deep oligotrophic groundwater.</title>
        <authorList>
            <person name="Mehrshad M."/>
            <person name="Lopez-Fernandez M."/>
            <person name="Bell E."/>
            <person name="Bernier-Latmani R."/>
            <person name="Bertilsson S."/>
            <person name="Dopson M."/>
        </authorList>
    </citation>
    <scope>NUCLEOTIDE SEQUENCE</scope>
    <source>
        <strain evidence="14">Modern_marine.mb.64</strain>
    </source>
</reference>
<comment type="catalytic activity">
    <reaction evidence="10 12">
        <text>ATP + H2O = ADP + phosphate + H(+)</text>
        <dbReference type="Rhea" id="RHEA:13065"/>
        <dbReference type="ChEBI" id="CHEBI:15377"/>
        <dbReference type="ChEBI" id="CHEBI:15378"/>
        <dbReference type="ChEBI" id="CHEBI:30616"/>
        <dbReference type="ChEBI" id="CHEBI:43474"/>
        <dbReference type="ChEBI" id="CHEBI:456216"/>
        <dbReference type="EC" id="5.6.2.3"/>
    </reaction>
</comment>
<dbReference type="GO" id="GO:0043139">
    <property type="term" value="F:5'-3' DNA helicase activity"/>
    <property type="evidence" value="ECO:0007669"/>
    <property type="project" value="UniProtKB-EC"/>
</dbReference>
<gene>
    <name evidence="14" type="primary">dnaB</name>
    <name evidence="14" type="ORF">KJ970_19490</name>
</gene>
<dbReference type="InterPro" id="IPR027417">
    <property type="entry name" value="P-loop_NTPase"/>
</dbReference>
<protein>
    <recommendedName>
        <fullName evidence="11 12">Replicative DNA helicase</fullName>
        <ecNumber evidence="11 12">5.6.2.3</ecNumber>
    </recommendedName>
</protein>
<evidence type="ECO:0000256" key="5">
    <source>
        <dbReference type="ARBA" id="ARBA00022801"/>
    </source>
</evidence>
<comment type="caution">
    <text evidence="14">The sequence shown here is derived from an EMBL/GenBank/DDBJ whole genome shotgun (WGS) entry which is preliminary data.</text>
</comment>
<dbReference type="CDD" id="cd00984">
    <property type="entry name" value="DnaB_C"/>
    <property type="match status" value="1"/>
</dbReference>
<dbReference type="GO" id="GO:0042802">
    <property type="term" value="F:identical protein binding"/>
    <property type="evidence" value="ECO:0007669"/>
    <property type="project" value="UniProtKB-ARBA"/>
</dbReference>
<organism evidence="14 15">
    <name type="scientific">Eiseniibacteriota bacterium</name>
    <dbReference type="NCBI Taxonomy" id="2212470"/>
    <lineage>
        <taxon>Bacteria</taxon>
        <taxon>Candidatus Eiseniibacteriota</taxon>
    </lineage>
</organism>
<dbReference type="GO" id="GO:0005524">
    <property type="term" value="F:ATP binding"/>
    <property type="evidence" value="ECO:0007669"/>
    <property type="project" value="UniProtKB-UniRule"/>
</dbReference>
<dbReference type="GO" id="GO:0003677">
    <property type="term" value="F:DNA binding"/>
    <property type="evidence" value="ECO:0007669"/>
    <property type="project" value="UniProtKB-UniRule"/>
</dbReference>
<keyword evidence="7 12" id="KW-0067">ATP-binding</keyword>
<dbReference type="PANTHER" id="PTHR30153:SF2">
    <property type="entry name" value="REPLICATIVE DNA HELICASE"/>
    <property type="match status" value="1"/>
</dbReference>
<evidence type="ECO:0000259" key="13">
    <source>
        <dbReference type="PROSITE" id="PS51199"/>
    </source>
</evidence>
<dbReference type="FunFam" id="1.10.860.10:FF:000001">
    <property type="entry name" value="Replicative DNA helicase"/>
    <property type="match status" value="1"/>
</dbReference>
<dbReference type="EMBL" id="JAHJDP010000114">
    <property type="protein sequence ID" value="MBU2693106.1"/>
    <property type="molecule type" value="Genomic_DNA"/>
</dbReference>
<dbReference type="PANTHER" id="PTHR30153">
    <property type="entry name" value="REPLICATIVE DNA HELICASE DNAB"/>
    <property type="match status" value="1"/>
</dbReference>
<evidence type="ECO:0000256" key="9">
    <source>
        <dbReference type="ARBA" id="ARBA00023235"/>
    </source>
</evidence>
<dbReference type="Pfam" id="PF00772">
    <property type="entry name" value="DnaB"/>
    <property type="match status" value="1"/>
</dbReference>
<dbReference type="EC" id="5.6.2.3" evidence="11 12"/>
<dbReference type="GO" id="GO:0016787">
    <property type="term" value="F:hydrolase activity"/>
    <property type="evidence" value="ECO:0007669"/>
    <property type="project" value="UniProtKB-KW"/>
</dbReference>
<feature type="domain" description="SF4 helicase" evidence="13">
    <location>
        <begin position="182"/>
        <end position="448"/>
    </location>
</feature>
<evidence type="ECO:0000313" key="15">
    <source>
        <dbReference type="Proteomes" id="UP000777784"/>
    </source>
</evidence>
<keyword evidence="5 12" id="KW-0378">Hydrolase</keyword>
<dbReference type="InterPro" id="IPR007692">
    <property type="entry name" value="DNA_helicase_DnaB"/>
</dbReference>
<evidence type="ECO:0000256" key="1">
    <source>
        <dbReference type="ARBA" id="ARBA00008428"/>
    </source>
</evidence>
<evidence type="ECO:0000256" key="2">
    <source>
        <dbReference type="ARBA" id="ARBA00022515"/>
    </source>
</evidence>
<accession>A0A948S023</accession>
<dbReference type="InterPro" id="IPR007694">
    <property type="entry name" value="DNA_helicase_DnaB-like_C"/>
</dbReference>
<evidence type="ECO:0000256" key="10">
    <source>
        <dbReference type="ARBA" id="ARBA00048954"/>
    </source>
</evidence>
<evidence type="ECO:0000313" key="14">
    <source>
        <dbReference type="EMBL" id="MBU2693106.1"/>
    </source>
</evidence>
<evidence type="ECO:0000256" key="4">
    <source>
        <dbReference type="ARBA" id="ARBA00022741"/>
    </source>
</evidence>
<comment type="similarity">
    <text evidence="1 12">Belongs to the helicase family. DnaB subfamily.</text>
</comment>
<dbReference type="NCBIfam" id="NF004384">
    <property type="entry name" value="PRK05748.1"/>
    <property type="match status" value="1"/>
</dbReference>
<evidence type="ECO:0000256" key="6">
    <source>
        <dbReference type="ARBA" id="ARBA00022806"/>
    </source>
</evidence>